<dbReference type="Gene3D" id="2.60.120.290">
    <property type="entry name" value="Spermadhesin, CUB domain"/>
    <property type="match status" value="1"/>
</dbReference>
<dbReference type="PROSITE" id="PS01180">
    <property type="entry name" value="CUB"/>
    <property type="match status" value="1"/>
</dbReference>
<organism evidence="5 6">
    <name type="scientific">Porites lobata</name>
    <dbReference type="NCBI Taxonomy" id="104759"/>
    <lineage>
        <taxon>Eukaryota</taxon>
        <taxon>Metazoa</taxon>
        <taxon>Cnidaria</taxon>
        <taxon>Anthozoa</taxon>
        <taxon>Hexacorallia</taxon>
        <taxon>Scleractinia</taxon>
        <taxon>Fungiina</taxon>
        <taxon>Poritidae</taxon>
        <taxon>Porites</taxon>
    </lineage>
</organism>
<name>A0ABN8QKX3_9CNID</name>
<dbReference type="EMBL" id="CALNXK010000137">
    <property type="protein sequence ID" value="CAH3166518.1"/>
    <property type="molecule type" value="Genomic_DNA"/>
</dbReference>
<dbReference type="Pfam" id="PF00431">
    <property type="entry name" value="CUB"/>
    <property type="match status" value="1"/>
</dbReference>
<feature type="domain" description="CUB" evidence="4">
    <location>
        <begin position="28"/>
        <end position="150"/>
    </location>
</feature>
<dbReference type="SMART" id="SM00042">
    <property type="entry name" value="CUB"/>
    <property type="match status" value="1"/>
</dbReference>
<evidence type="ECO:0000313" key="6">
    <source>
        <dbReference type="Proteomes" id="UP001159405"/>
    </source>
</evidence>
<evidence type="ECO:0000259" key="4">
    <source>
        <dbReference type="PROSITE" id="PS01180"/>
    </source>
</evidence>
<dbReference type="CDD" id="cd00041">
    <property type="entry name" value="CUB"/>
    <property type="match status" value="1"/>
</dbReference>
<evidence type="ECO:0000256" key="3">
    <source>
        <dbReference type="PROSITE-ProRule" id="PRU00059"/>
    </source>
</evidence>
<dbReference type="InterPro" id="IPR035914">
    <property type="entry name" value="Sperma_CUB_dom_sf"/>
</dbReference>
<proteinExistence type="predicted"/>
<protein>
    <recommendedName>
        <fullName evidence="4">CUB domain-containing protein</fullName>
    </recommendedName>
</protein>
<gene>
    <name evidence="5" type="ORF">PLOB_00007692</name>
</gene>
<reference evidence="5 6" key="1">
    <citation type="submission" date="2022-05" db="EMBL/GenBank/DDBJ databases">
        <authorList>
            <consortium name="Genoscope - CEA"/>
            <person name="William W."/>
        </authorList>
    </citation>
    <scope>NUCLEOTIDE SEQUENCE [LARGE SCALE GENOMIC DNA]</scope>
</reference>
<dbReference type="PANTHER" id="PTHR36191:SF4">
    <property type="entry name" value="VWFD DOMAIN-CONTAINING PROTEIN"/>
    <property type="match status" value="1"/>
</dbReference>
<accession>A0ABN8QKX3</accession>
<dbReference type="Proteomes" id="UP001159405">
    <property type="component" value="Unassembled WGS sequence"/>
</dbReference>
<dbReference type="Pfam" id="PF23283">
    <property type="entry name" value="D8C_UMOD"/>
    <property type="match status" value="2"/>
</dbReference>
<evidence type="ECO:0000256" key="1">
    <source>
        <dbReference type="ARBA" id="ARBA00022729"/>
    </source>
</evidence>
<dbReference type="SUPFAM" id="SSF49854">
    <property type="entry name" value="Spermadhesin, CUB domain"/>
    <property type="match status" value="1"/>
</dbReference>
<keyword evidence="6" id="KW-1185">Reference proteome</keyword>
<comment type="caution">
    <text evidence="5">The sequence shown here is derived from an EMBL/GenBank/DDBJ whole genome shotgun (WGS) entry which is preliminary data.</text>
</comment>
<evidence type="ECO:0000313" key="5">
    <source>
        <dbReference type="EMBL" id="CAH3166518.1"/>
    </source>
</evidence>
<dbReference type="InterPro" id="IPR057774">
    <property type="entry name" value="D8C_UMOD/GP2/OIT3-like"/>
</dbReference>
<comment type="caution">
    <text evidence="3">Lacks conserved residue(s) required for the propagation of feature annotation.</text>
</comment>
<keyword evidence="2" id="KW-1015">Disulfide bond</keyword>
<dbReference type="InterPro" id="IPR000859">
    <property type="entry name" value="CUB_dom"/>
</dbReference>
<evidence type="ECO:0000256" key="2">
    <source>
        <dbReference type="ARBA" id="ARBA00023157"/>
    </source>
</evidence>
<dbReference type="PANTHER" id="PTHR36191">
    <property type="entry name" value="ENDO/EXONUCLEASE/PHOSPHATASE DOMAIN-CONTAINING PROTEIN-RELATED"/>
    <property type="match status" value="1"/>
</dbReference>
<keyword evidence="1" id="KW-0732">Signal</keyword>
<sequence>MQVIFTSLRSQYSGFNATYTAITYSSVCPNMTSVNEISGVITSPFYPRHNPYNQSCSWEIRARKGKRILFTIEDIDSYWGCSGGWSCSCNYLEIQGGSISGHDGPKWRVCGLLTANTTYDWFKERIKVLFVFDGGQIQWGRGFKISYTQVNFSVSGCSNYTYLNESSRAMTYTKSVSYPCDANLNGWYRFTGEAGTQMADSCVNTYHCGTESPGWLNGTHPDLTDGAVKRQVCFSSFDNCCHHSNEITVQHCGAFYVYKLEGQSHCNLRYCGNGSPYARECYNYKVLNETSRSKTYHGYYHYQCDDMLSTDWYRFSGAAGNQMAESCVDGYRCGTYFPGWLNGSHPTLNEAAVQRRVCFGFHGHCCIYSTYIRVRNCGGFYVYQLKPLTVCYSRYCGNGYVSSTPTTPGTLFPSFFFFFFFPS</sequence>